<keyword evidence="1" id="KW-0802">TPR repeat</keyword>
<evidence type="ECO:0000313" key="6">
    <source>
        <dbReference type="Proteomes" id="UP000011841"/>
    </source>
</evidence>
<dbReference type="OrthoDB" id="7346415at2"/>
<feature type="chain" id="PRO_5004061578" description="OmpA-like domain-containing protein" evidence="3">
    <location>
        <begin position="24"/>
        <end position="412"/>
    </location>
</feature>
<proteinExistence type="predicted"/>
<dbReference type="PATRIC" id="fig|1245469.3.peg.2038"/>
<accession>M4Z4R5</accession>
<dbReference type="SUPFAM" id="SSF48452">
    <property type="entry name" value="TPR-like"/>
    <property type="match status" value="1"/>
</dbReference>
<dbReference type="Gene3D" id="3.30.1330.60">
    <property type="entry name" value="OmpA-like domain"/>
    <property type="match status" value="1"/>
</dbReference>
<dbReference type="AlphaFoldDB" id="M4Z4R5"/>
<keyword evidence="6" id="KW-1185">Reference proteome</keyword>
<dbReference type="SUPFAM" id="SSF103088">
    <property type="entry name" value="OmpA-like"/>
    <property type="match status" value="1"/>
</dbReference>
<feature type="repeat" description="TPR" evidence="1">
    <location>
        <begin position="222"/>
        <end position="255"/>
    </location>
</feature>
<dbReference type="Gene3D" id="1.25.40.10">
    <property type="entry name" value="Tetratricopeptide repeat domain"/>
    <property type="match status" value="1"/>
</dbReference>
<evidence type="ECO:0000256" key="2">
    <source>
        <dbReference type="PROSITE-ProRule" id="PRU00473"/>
    </source>
</evidence>
<dbReference type="PROSITE" id="PS51257">
    <property type="entry name" value="PROKAR_LIPOPROTEIN"/>
    <property type="match status" value="1"/>
</dbReference>
<evidence type="ECO:0000259" key="4">
    <source>
        <dbReference type="PROSITE" id="PS51123"/>
    </source>
</evidence>
<gene>
    <name evidence="5" type="ORF">S58_19900</name>
</gene>
<dbReference type="InterPro" id="IPR019734">
    <property type="entry name" value="TPR_rpt"/>
</dbReference>
<dbReference type="STRING" id="1245469.S58_19900"/>
<dbReference type="GeneID" id="301815908"/>
<organism evidence="5 6">
    <name type="scientific">Bradyrhizobium oligotrophicum S58</name>
    <dbReference type="NCBI Taxonomy" id="1245469"/>
    <lineage>
        <taxon>Bacteria</taxon>
        <taxon>Pseudomonadati</taxon>
        <taxon>Pseudomonadota</taxon>
        <taxon>Alphaproteobacteria</taxon>
        <taxon>Hyphomicrobiales</taxon>
        <taxon>Nitrobacteraceae</taxon>
        <taxon>Bradyrhizobium</taxon>
    </lineage>
</organism>
<dbReference type="RefSeq" id="WP_015665124.1">
    <property type="nucleotide sequence ID" value="NC_020453.1"/>
</dbReference>
<feature type="signal peptide" evidence="3">
    <location>
        <begin position="1"/>
        <end position="23"/>
    </location>
</feature>
<keyword evidence="2" id="KW-0472">Membrane</keyword>
<dbReference type="EMBL" id="AP012603">
    <property type="protein sequence ID" value="BAM87997.1"/>
    <property type="molecule type" value="Genomic_DNA"/>
</dbReference>
<dbReference type="InterPro" id="IPR036737">
    <property type="entry name" value="OmpA-like_sf"/>
</dbReference>
<evidence type="ECO:0000256" key="1">
    <source>
        <dbReference type="PROSITE-ProRule" id="PRU00339"/>
    </source>
</evidence>
<protein>
    <recommendedName>
        <fullName evidence="4">OmpA-like domain-containing protein</fullName>
    </recommendedName>
</protein>
<dbReference type="eggNOG" id="COG0457">
    <property type="taxonomic scope" value="Bacteria"/>
</dbReference>
<reference evidence="5 6" key="1">
    <citation type="journal article" date="2013" name="Appl. Environ. Microbiol.">
        <title>Genome analysis suggests that the soil oligotrophic bacterium Agromonas oligotrophica (Bradyrhizobium oligotrophicum) is a nitrogen-fixing symbiont of Aeschynomene indica.</title>
        <authorList>
            <person name="Okubo T."/>
            <person name="Fukushima S."/>
            <person name="Itakura M."/>
            <person name="Oshima K."/>
            <person name="Longtonglang A."/>
            <person name="Teaumroong N."/>
            <person name="Mitsui H."/>
            <person name="Hattori M."/>
            <person name="Hattori R."/>
            <person name="Hattori T."/>
            <person name="Minamisawa K."/>
        </authorList>
    </citation>
    <scope>NUCLEOTIDE SEQUENCE [LARGE SCALE GENOMIC DNA]</scope>
    <source>
        <strain evidence="5 6">S58</strain>
    </source>
</reference>
<sequence>MFLRKGPIGLALCWLIVACPAPAIRALEISPSAQATPPLAAIAPPPTPVPLENALSKAAHDLLSKFEDDAAPGQLELVIDPLIDGVTRVQSAATLLEQQRITALIAANYPRIRTLPFTVASLLRKPLVLIGTLTPINNDGLPTGPRDAYRICLAIADLNSNTVVSKGVARALPDDVDPTPVPFFKDSPVHTNDPATEAYVRSCQGAKPGDAVDQIYTNHILASAQVNEGIEAYNAGRYKAALELYQTALRMDGGEQLRIYSGIYLSALKLGRTQLAMQAFDRLLDFGLKNSDRLAIKFLFKPGSTLLYADPEVRAPYQAWIGKIAQRTAANHVCLEVAGHTSATGYAGVNDRLSVLRAAYVRDQILAEDRSLEGRLIASGRGSREMIVGTGRDDPSDALDRRVELRIINCSS</sequence>
<name>M4Z4R5_9BRAD</name>
<dbReference type="InterPro" id="IPR006665">
    <property type="entry name" value="OmpA-like"/>
</dbReference>
<dbReference type="InterPro" id="IPR011990">
    <property type="entry name" value="TPR-like_helical_dom_sf"/>
</dbReference>
<dbReference type="PROSITE" id="PS51123">
    <property type="entry name" value="OMPA_2"/>
    <property type="match status" value="1"/>
</dbReference>
<keyword evidence="3" id="KW-0732">Signal</keyword>
<dbReference type="PROSITE" id="PS50005">
    <property type="entry name" value="TPR"/>
    <property type="match status" value="1"/>
</dbReference>
<evidence type="ECO:0000313" key="5">
    <source>
        <dbReference type="EMBL" id="BAM87997.1"/>
    </source>
</evidence>
<dbReference type="eggNOG" id="COG2885">
    <property type="taxonomic scope" value="Bacteria"/>
</dbReference>
<dbReference type="GO" id="GO:0016020">
    <property type="term" value="C:membrane"/>
    <property type="evidence" value="ECO:0007669"/>
    <property type="project" value="UniProtKB-UniRule"/>
</dbReference>
<evidence type="ECO:0000256" key="3">
    <source>
        <dbReference type="SAM" id="SignalP"/>
    </source>
</evidence>
<dbReference type="HOGENOM" id="CLU_683235_0_0_5"/>
<dbReference type="KEGG" id="aol:S58_19900"/>
<dbReference type="Proteomes" id="UP000011841">
    <property type="component" value="Chromosome"/>
</dbReference>
<dbReference type="Pfam" id="PF00691">
    <property type="entry name" value="OmpA"/>
    <property type="match status" value="1"/>
</dbReference>
<feature type="domain" description="OmpA-like" evidence="4">
    <location>
        <begin position="287"/>
        <end position="411"/>
    </location>
</feature>